<dbReference type="Proteomes" id="UP001279734">
    <property type="component" value="Unassembled WGS sequence"/>
</dbReference>
<reference evidence="1" key="1">
    <citation type="submission" date="2023-05" db="EMBL/GenBank/DDBJ databases">
        <title>Nepenthes gracilis genome sequencing.</title>
        <authorList>
            <person name="Fukushima K."/>
        </authorList>
    </citation>
    <scope>NUCLEOTIDE SEQUENCE</scope>
    <source>
        <strain evidence="1">SING2019-196</strain>
    </source>
</reference>
<name>A0AAD3TFL8_NEPGR</name>
<accession>A0AAD3TFL8</accession>
<dbReference type="EMBL" id="BSYO01000034">
    <property type="protein sequence ID" value="GMH28271.1"/>
    <property type="molecule type" value="Genomic_DNA"/>
</dbReference>
<dbReference type="AlphaFoldDB" id="A0AAD3TFL8"/>
<proteinExistence type="predicted"/>
<evidence type="ECO:0000313" key="2">
    <source>
        <dbReference type="Proteomes" id="UP001279734"/>
    </source>
</evidence>
<keyword evidence="2" id="KW-1185">Reference proteome</keyword>
<gene>
    <name evidence="1" type="ORF">Nepgr_030114</name>
</gene>
<protein>
    <submittedName>
        <fullName evidence="1">Uncharacterized protein</fullName>
    </submittedName>
</protein>
<organism evidence="1 2">
    <name type="scientific">Nepenthes gracilis</name>
    <name type="common">Slender pitcher plant</name>
    <dbReference type="NCBI Taxonomy" id="150966"/>
    <lineage>
        <taxon>Eukaryota</taxon>
        <taxon>Viridiplantae</taxon>
        <taxon>Streptophyta</taxon>
        <taxon>Embryophyta</taxon>
        <taxon>Tracheophyta</taxon>
        <taxon>Spermatophyta</taxon>
        <taxon>Magnoliopsida</taxon>
        <taxon>eudicotyledons</taxon>
        <taxon>Gunneridae</taxon>
        <taxon>Pentapetalae</taxon>
        <taxon>Caryophyllales</taxon>
        <taxon>Nepenthaceae</taxon>
        <taxon>Nepenthes</taxon>
    </lineage>
</organism>
<evidence type="ECO:0000313" key="1">
    <source>
        <dbReference type="EMBL" id="GMH28271.1"/>
    </source>
</evidence>
<comment type="caution">
    <text evidence="1">The sequence shown here is derived from an EMBL/GenBank/DDBJ whole genome shotgun (WGS) entry which is preliminary data.</text>
</comment>
<sequence length="104" mass="11376">MASPAARHRDGVEDKLLRIKMPLNNSVHANPGIEDCHFHQSCYQIDEISCGVTLATNEKLNSVHSRVAVSSDMLKPENLGIQFPGVQDADFGGFLMQTLLMLPG</sequence>